<protein>
    <submittedName>
        <fullName evidence="1">Uncharacterized protein</fullName>
    </submittedName>
</protein>
<evidence type="ECO:0000313" key="1">
    <source>
        <dbReference type="EMBL" id="QTA87321.1"/>
    </source>
</evidence>
<gene>
    <name evidence="1" type="ORF">dnm_033510</name>
</gene>
<name>A0A975BKZ4_9BACT</name>
<proteinExistence type="predicted"/>
<organism evidence="1 2">
    <name type="scientific">Desulfonema magnum</name>
    <dbReference type="NCBI Taxonomy" id="45655"/>
    <lineage>
        <taxon>Bacteria</taxon>
        <taxon>Pseudomonadati</taxon>
        <taxon>Thermodesulfobacteriota</taxon>
        <taxon>Desulfobacteria</taxon>
        <taxon>Desulfobacterales</taxon>
        <taxon>Desulfococcaceae</taxon>
        <taxon>Desulfonema</taxon>
    </lineage>
</organism>
<accession>A0A975BKZ4</accession>
<dbReference type="AlphaFoldDB" id="A0A975BKZ4"/>
<evidence type="ECO:0000313" key="2">
    <source>
        <dbReference type="Proteomes" id="UP000663722"/>
    </source>
</evidence>
<keyword evidence="2" id="KW-1185">Reference proteome</keyword>
<dbReference type="EMBL" id="CP061800">
    <property type="protein sequence ID" value="QTA87321.1"/>
    <property type="molecule type" value="Genomic_DNA"/>
</dbReference>
<dbReference type="KEGG" id="dmm:dnm_033510"/>
<reference evidence="1" key="1">
    <citation type="journal article" date="2021" name="Microb. Physiol.">
        <title>Proteogenomic Insights into the Physiology of Marine, Sulfate-Reducing, Filamentous Desulfonema limicola and Desulfonema magnum.</title>
        <authorList>
            <person name="Schnaars V."/>
            <person name="Wohlbrand L."/>
            <person name="Scheve S."/>
            <person name="Hinrichs C."/>
            <person name="Reinhardt R."/>
            <person name="Rabus R."/>
        </authorList>
    </citation>
    <scope>NUCLEOTIDE SEQUENCE</scope>
    <source>
        <strain evidence="1">4be13</strain>
    </source>
</reference>
<dbReference type="Proteomes" id="UP000663722">
    <property type="component" value="Chromosome"/>
</dbReference>
<sequence>MPTDGQRFFETLKKQTLNLKKEDIMDTCELPRWGPEPRSRFRDVCGTAKKPGFFPDKVSPIPENSGFSPVRRVRPVTARKLFDLLTLRKKLIITNLGEGRLSPVRAAYL</sequence>